<accession>A0A0F8ZXB1</accession>
<gene>
    <name evidence="1" type="ORF">LCGC14_2722390</name>
</gene>
<proteinExistence type="predicted"/>
<feature type="non-terminal residue" evidence="1">
    <location>
        <position position="1"/>
    </location>
</feature>
<dbReference type="AlphaFoldDB" id="A0A0F8ZXB1"/>
<protein>
    <submittedName>
        <fullName evidence="1">Uncharacterized protein</fullName>
    </submittedName>
</protein>
<name>A0A0F8ZXB1_9ZZZZ</name>
<comment type="caution">
    <text evidence="1">The sequence shown here is derived from an EMBL/GenBank/DDBJ whole genome shotgun (WGS) entry which is preliminary data.</text>
</comment>
<organism evidence="1">
    <name type="scientific">marine sediment metagenome</name>
    <dbReference type="NCBI Taxonomy" id="412755"/>
    <lineage>
        <taxon>unclassified sequences</taxon>
        <taxon>metagenomes</taxon>
        <taxon>ecological metagenomes</taxon>
    </lineage>
</organism>
<evidence type="ECO:0000313" key="1">
    <source>
        <dbReference type="EMBL" id="KKK90500.1"/>
    </source>
</evidence>
<reference evidence="1" key="1">
    <citation type="journal article" date="2015" name="Nature">
        <title>Complex archaea that bridge the gap between prokaryotes and eukaryotes.</title>
        <authorList>
            <person name="Spang A."/>
            <person name="Saw J.H."/>
            <person name="Jorgensen S.L."/>
            <person name="Zaremba-Niedzwiedzka K."/>
            <person name="Martijn J."/>
            <person name="Lind A.E."/>
            <person name="van Eijk R."/>
            <person name="Schleper C."/>
            <person name="Guy L."/>
            <person name="Ettema T.J."/>
        </authorList>
    </citation>
    <scope>NUCLEOTIDE SEQUENCE</scope>
</reference>
<sequence length="148" mass="17393">DYDDLVTERERLYERWRAMVSRCHDPRHPAHKNYGARGVVVCARWRSSFAAFLEDMGWPSEGATIEREDNAGPYSPANCRWATRAEQNRNTRRNRWVTYQGETLCITDWARRYGLHPPTLRFRLLRGMSIEQALTAPINEEQARRARA</sequence>
<dbReference type="EMBL" id="LAZR01049075">
    <property type="protein sequence ID" value="KKK90500.1"/>
    <property type="molecule type" value="Genomic_DNA"/>
</dbReference>